<name>A0A1V4SLW5_RUMHU</name>
<feature type="transmembrane region" description="Helical" evidence="2">
    <location>
        <begin position="75"/>
        <end position="93"/>
    </location>
</feature>
<dbReference type="Pfam" id="PF09323">
    <property type="entry name" value="DUF1980"/>
    <property type="match status" value="1"/>
</dbReference>
<dbReference type="InterPro" id="IPR052955">
    <property type="entry name" value="UPF0703_membrane_permease"/>
</dbReference>
<dbReference type="InterPro" id="IPR015402">
    <property type="entry name" value="DUF1980"/>
</dbReference>
<dbReference type="PANTHER" id="PTHR40047">
    <property type="entry name" value="UPF0703 PROTEIN YCGQ"/>
    <property type="match status" value="1"/>
</dbReference>
<reference evidence="5 6" key="1">
    <citation type="submission" date="2017-03" db="EMBL/GenBank/DDBJ databases">
        <title>Genome sequence of Clostridium hungatei DSM 14427.</title>
        <authorList>
            <person name="Poehlein A."/>
            <person name="Daniel R."/>
        </authorList>
    </citation>
    <scope>NUCLEOTIDE SEQUENCE [LARGE SCALE GENOMIC DNA]</scope>
    <source>
        <strain evidence="5 6">DSM 14427</strain>
    </source>
</reference>
<evidence type="ECO:0000313" key="6">
    <source>
        <dbReference type="Proteomes" id="UP000191554"/>
    </source>
</evidence>
<dbReference type="InterPro" id="IPR048447">
    <property type="entry name" value="DUF1980_C"/>
</dbReference>
<feature type="region of interest" description="Disordered" evidence="1">
    <location>
        <begin position="128"/>
        <end position="156"/>
    </location>
</feature>
<accession>A0A1V4SLW5</accession>
<dbReference type="Proteomes" id="UP000191554">
    <property type="component" value="Unassembled WGS sequence"/>
</dbReference>
<evidence type="ECO:0000259" key="4">
    <source>
        <dbReference type="Pfam" id="PF21537"/>
    </source>
</evidence>
<feature type="transmembrane region" description="Helical" evidence="2">
    <location>
        <begin position="13"/>
        <end position="32"/>
    </location>
</feature>
<keyword evidence="2" id="KW-0472">Membrane</keyword>
<comment type="caution">
    <text evidence="5">The sequence shown here is derived from an EMBL/GenBank/DDBJ whole genome shotgun (WGS) entry which is preliminary data.</text>
</comment>
<gene>
    <name evidence="5" type="ORF">CLHUN_14680</name>
</gene>
<protein>
    <submittedName>
        <fullName evidence="5">Putative two-component membrane permease complex subunit</fullName>
    </submittedName>
</protein>
<feature type="domain" description="DUF1980" evidence="3">
    <location>
        <begin position="15"/>
        <end position="100"/>
    </location>
</feature>
<dbReference type="RefSeq" id="WP_080063920.1">
    <property type="nucleotide sequence ID" value="NZ_MZGX01000008.1"/>
</dbReference>
<proteinExistence type="predicted"/>
<evidence type="ECO:0000313" key="5">
    <source>
        <dbReference type="EMBL" id="OPX44475.1"/>
    </source>
</evidence>
<dbReference type="AlphaFoldDB" id="A0A1V4SLW5"/>
<organism evidence="5 6">
    <name type="scientific">Ruminiclostridium hungatei</name>
    <name type="common">Clostridium hungatei</name>
    <dbReference type="NCBI Taxonomy" id="48256"/>
    <lineage>
        <taxon>Bacteria</taxon>
        <taxon>Bacillati</taxon>
        <taxon>Bacillota</taxon>
        <taxon>Clostridia</taxon>
        <taxon>Eubacteriales</taxon>
        <taxon>Oscillospiraceae</taxon>
        <taxon>Ruminiclostridium</taxon>
    </lineage>
</organism>
<keyword evidence="6" id="KW-1185">Reference proteome</keyword>
<dbReference type="EMBL" id="MZGX01000008">
    <property type="protein sequence ID" value="OPX44475.1"/>
    <property type="molecule type" value="Genomic_DNA"/>
</dbReference>
<dbReference type="PANTHER" id="PTHR40047:SF1">
    <property type="entry name" value="UPF0703 PROTEIN YCGQ"/>
    <property type="match status" value="1"/>
</dbReference>
<dbReference type="Pfam" id="PF21537">
    <property type="entry name" value="DUF1980_C"/>
    <property type="match status" value="1"/>
</dbReference>
<keyword evidence="2" id="KW-1133">Transmembrane helix</keyword>
<evidence type="ECO:0000256" key="2">
    <source>
        <dbReference type="SAM" id="Phobius"/>
    </source>
</evidence>
<feature type="domain" description="DUF1980" evidence="4">
    <location>
        <begin position="163"/>
        <end position="279"/>
    </location>
</feature>
<keyword evidence="2" id="KW-0812">Transmembrane</keyword>
<dbReference type="NCBIfam" id="TIGR03943">
    <property type="entry name" value="TIGR03943 family putative permease subunit"/>
    <property type="match status" value="1"/>
</dbReference>
<evidence type="ECO:0000256" key="1">
    <source>
        <dbReference type="SAM" id="MobiDB-lite"/>
    </source>
</evidence>
<evidence type="ECO:0000259" key="3">
    <source>
        <dbReference type="Pfam" id="PF09323"/>
    </source>
</evidence>
<sequence>MVNSPWVRINLDALLRIAVLSGFALFFFILVQNGRILLYVNPRIVPYVKFGSLVMAVTALFFIKDVFKPKRKINITPYLFFLIPLLFAFLLPAKSLDSTAMAFGDVEITSRNANAGNSGAVVLQNSETTDTPDYSASDFTDSTDSDSTAIEEDGTAGLDPAAPVIVNDADFVYWLQEINYNMEKYEGREVEVTGFVFKSKEFSHNEFVPARLMMACCTADLQPVGLLCRYDKAAELPQDTWLKVTGIIKAVDYKGEKIPAIIAAKVEEAKKPDNEYVYPY</sequence>
<dbReference type="OrthoDB" id="9770408at2"/>
<dbReference type="STRING" id="48256.CLHUN_14680"/>
<feature type="compositionally biased region" description="Acidic residues" evidence="1">
    <location>
        <begin position="141"/>
        <end position="154"/>
    </location>
</feature>
<dbReference type="InterPro" id="IPR048493">
    <property type="entry name" value="DUF1980_N"/>
</dbReference>
<feature type="transmembrane region" description="Helical" evidence="2">
    <location>
        <begin position="44"/>
        <end position="63"/>
    </location>
</feature>